<dbReference type="AlphaFoldDB" id="A0A915IFC1"/>
<proteinExistence type="predicted"/>
<evidence type="ECO:0000313" key="2">
    <source>
        <dbReference type="Proteomes" id="UP000887565"/>
    </source>
</evidence>
<feature type="compositionally biased region" description="Basic and acidic residues" evidence="1">
    <location>
        <begin position="20"/>
        <end position="37"/>
    </location>
</feature>
<sequence>TRGARGSEEPAEGGQPWKPGQERKGGGATGVDRRKDQGGTGSRPRPETGESQYAQKTGRYGI</sequence>
<feature type="region of interest" description="Disordered" evidence="1">
    <location>
        <begin position="1"/>
        <end position="62"/>
    </location>
</feature>
<dbReference type="WBParaSite" id="nRc.2.0.1.t12855-RA">
    <property type="protein sequence ID" value="nRc.2.0.1.t12855-RA"/>
    <property type="gene ID" value="nRc.2.0.1.g12855"/>
</dbReference>
<accession>A0A915IFC1</accession>
<organism evidence="2 3">
    <name type="scientific">Romanomermis culicivorax</name>
    <name type="common">Nematode worm</name>
    <dbReference type="NCBI Taxonomy" id="13658"/>
    <lineage>
        <taxon>Eukaryota</taxon>
        <taxon>Metazoa</taxon>
        <taxon>Ecdysozoa</taxon>
        <taxon>Nematoda</taxon>
        <taxon>Enoplea</taxon>
        <taxon>Dorylaimia</taxon>
        <taxon>Mermithida</taxon>
        <taxon>Mermithoidea</taxon>
        <taxon>Mermithidae</taxon>
        <taxon>Romanomermis</taxon>
    </lineage>
</organism>
<dbReference type="Proteomes" id="UP000887565">
    <property type="component" value="Unplaced"/>
</dbReference>
<evidence type="ECO:0000256" key="1">
    <source>
        <dbReference type="SAM" id="MobiDB-lite"/>
    </source>
</evidence>
<name>A0A915IFC1_ROMCU</name>
<keyword evidence="2" id="KW-1185">Reference proteome</keyword>
<protein>
    <submittedName>
        <fullName evidence="3">Uncharacterized protein</fullName>
    </submittedName>
</protein>
<reference evidence="3" key="1">
    <citation type="submission" date="2022-11" db="UniProtKB">
        <authorList>
            <consortium name="WormBaseParasite"/>
        </authorList>
    </citation>
    <scope>IDENTIFICATION</scope>
</reference>
<evidence type="ECO:0000313" key="3">
    <source>
        <dbReference type="WBParaSite" id="nRc.2.0.1.t12855-RA"/>
    </source>
</evidence>